<reference evidence="5 6" key="1">
    <citation type="submission" date="2022-01" db="EMBL/GenBank/DDBJ databases">
        <authorList>
            <person name="Xiong W."/>
            <person name="Schranz E."/>
        </authorList>
    </citation>
    <scope>NUCLEOTIDE SEQUENCE [LARGE SCALE GENOMIC DNA]</scope>
</reference>
<dbReference type="InterPro" id="IPR001944">
    <property type="entry name" value="Glycoside_Hdrlase_35"/>
</dbReference>
<evidence type="ECO:0000313" key="6">
    <source>
        <dbReference type="Proteomes" id="UP001157418"/>
    </source>
</evidence>
<evidence type="ECO:0000313" key="5">
    <source>
        <dbReference type="EMBL" id="CAH1433047.1"/>
    </source>
</evidence>
<organism evidence="5 6">
    <name type="scientific">Lactuca virosa</name>
    <dbReference type="NCBI Taxonomy" id="75947"/>
    <lineage>
        <taxon>Eukaryota</taxon>
        <taxon>Viridiplantae</taxon>
        <taxon>Streptophyta</taxon>
        <taxon>Embryophyta</taxon>
        <taxon>Tracheophyta</taxon>
        <taxon>Spermatophyta</taxon>
        <taxon>Magnoliopsida</taxon>
        <taxon>eudicotyledons</taxon>
        <taxon>Gunneridae</taxon>
        <taxon>Pentapetalae</taxon>
        <taxon>asterids</taxon>
        <taxon>campanulids</taxon>
        <taxon>Asterales</taxon>
        <taxon>Asteraceae</taxon>
        <taxon>Cichorioideae</taxon>
        <taxon>Cichorieae</taxon>
        <taxon>Lactucinae</taxon>
        <taxon>Lactuca</taxon>
    </lineage>
</organism>
<evidence type="ECO:0000256" key="2">
    <source>
        <dbReference type="ARBA" id="ARBA00009809"/>
    </source>
</evidence>
<comment type="catalytic activity">
    <reaction evidence="1">
        <text>Hydrolysis of terminal non-reducing beta-D-galactose residues in beta-D-galactosides.</text>
        <dbReference type="EC" id="3.2.1.23"/>
    </reaction>
</comment>
<evidence type="ECO:0000259" key="4">
    <source>
        <dbReference type="Pfam" id="PF01301"/>
    </source>
</evidence>
<protein>
    <recommendedName>
        <fullName evidence="3">beta-galactosidase</fullName>
        <ecNumber evidence="3">3.2.1.23</ecNumber>
    </recommendedName>
</protein>
<dbReference type="Proteomes" id="UP001157418">
    <property type="component" value="Unassembled WGS sequence"/>
</dbReference>
<dbReference type="InterPro" id="IPR017853">
    <property type="entry name" value="GH"/>
</dbReference>
<evidence type="ECO:0000256" key="3">
    <source>
        <dbReference type="ARBA" id="ARBA00012756"/>
    </source>
</evidence>
<name>A0AAU9N2D8_9ASTR</name>
<dbReference type="GO" id="GO:0004565">
    <property type="term" value="F:beta-galactosidase activity"/>
    <property type="evidence" value="ECO:0007669"/>
    <property type="project" value="UniProtKB-EC"/>
</dbReference>
<comment type="caution">
    <text evidence="5">The sequence shown here is derived from an EMBL/GenBank/DDBJ whole genome shotgun (WGS) entry which is preliminary data.</text>
</comment>
<dbReference type="PRINTS" id="PR00742">
    <property type="entry name" value="GLHYDRLASE35"/>
</dbReference>
<sequence length="200" mass="23162">MWPDLIQKEKEGGLDVIQTYVFWNGHEPQPCQYYFEDRYDLVKFIKLIKKAGLYAHLRVGPYACAEWNFRITTNEGVLALWKGAGPTVVREMALNMGMHASYDQSVEFLDHITLLTLNEFATYFLLQKCIFENPQLSTFGSEAKLEEIRNIVQQLLRWAWKHNKNLQEQAAQQEHRNTVYNTVGMLDATWTTVLLGPTSA</sequence>
<evidence type="ECO:0000256" key="1">
    <source>
        <dbReference type="ARBA" id="ARBA00001412"/>
    </source>
</evidence>
<dbReference type="EC" id="3.2.1.23" evidence="3"/>
<gene>
    <name evidence="5" type="ORF">LVIROSA_LOCUS19657</name>
</gene>
<dbReference type="SUPFAM" id="SSF51445">
    <property type="entry name" value="(Trans)glycosidases"/>
    <property type="match status" value="1"/>
</dbReference>
<dbReference type="Gene3D" id="3.20.20.80">
    <property type="entry name" value="Glycosidases"/>
    <property type="match status" value="1"/>
</dbReference>
<accession>A0AAU9N2D8</accession>
<feature type="domain" description="Glycoside hydrolase 35 catalytic" evidence="4">
    <location>
        <begin position="1"/>
        <end position="69"/>
    </location>
</feature>
<comment type="similarity">
    <text evidence="2">Belongs to the glycosyl hydrolase 35 family.</text>
</comment>
<dbReference type="InterPro" id="IPR031330">
    <property type="entry name" value="Gly_Hdrlase_35_cat"/>
</dbReference>
<dbReference type="InterPro" id="IPR018108">
    <property type="entry name" value="MCP_transmembrane"/>
</dbReference>
<dbReference type="Pfam" id="PF01301">
    <property type="entry name" value="Glyco_hydro_35"/>
    <property type="match status" value="1"/>
</dbReference>
<dbReference type="GO" id="GO:0005975">
    <property type="term" value="P:carbohydrate metabolic process"/>
    <property type="evidence" value="ECO:0007669"/>
    <property type="project" value="InterPro"/>
</dbReference>
<dbReference type="AlphaFoldDB" id="A0AAU9N2D8"/>
<dbReference type="Pfam" id="PF00153">
    <property type="entry name" value="Mito_carr"/>
    <property type="match status" value="1"/>
</dbReference>
<dbReference type="EMBL" id="CAKMRJ010003334">
    <property type="protein sequence ID" value="CAH1433047.1"/>
    <property type="molecule type" value="Genomic_DNA"/>
</dbReference>
<proteinExistence type="inferred from homology"/>
<dbReference type="PANTHER" id="PTHR23421">
    <property type="entry name" value="BETA-GALACTOSIDASE RELATED"/>
    <property type="match status" value="1"/>
</dbReference>
<keyword evidence="6" id="KW-1185">Reference proteome</keyword>